<dbReference type="GO" id="GO:0003700">
    <property type="term" value="F:DNA-binding transcription factor activity"/>
    <property type="evidence" value="ECO:0007669"/>
    <property type="project" value="TreeGrafter"/>
</dbReference>
<dbReference type="PANTHER" id="PTHR46797">
    <property type="entry name" value="HTH-TYPE TRANSCRIPTIONAL REGULATOR"/>
    <property type="match status" value="1"/>
</dbReference>
<dbReference type="GO" id="GO:0003677">
    <property type="term" value="F:DNA binding"/>
    <property type="evidence" value="ECO:0007669"/>
    <property type="project" value="UniProtKB-KW"/>
</dbReference>
<dbReference type="Proteomes" id="UP000778970">
    <property type="component" value="Unassembled WGS sequence"/>
</dbReference>
<dbReference type="Pfam" id="PF13560">
    <property type="entry name" value="HTH_31"/>
    <property type="match status" value="1"/>
</dbReference>
<dbReference type="GO" id="GO:0005829">
    <property type="term" value="C:cytosol"/>
    <property type="evidence" value="ECO:0007669"/>
    <property type="project" value="TreeGrafter"/>
</dbReference>
<dbReference type="InterPro" id="IPR011051">
    <property type="entry name" value="RmlC_Cupin_sf"/>
</dbReference>
<reference evidence="3" key="2">
    <citation type="journal article" date="2020" name="Microorganisms">
        <title>Osmotic Adaptation and Compatible Solute Biosynthesis of Phototrophic Bacteria as Revealed from Genome Analyses.</title>
        <authorList>
            <person name="Imhoff J.F."/>
            <person name="Rahn T."/>
            <person name="Kunzel S."/>
            <person name="Keller A."/>
            <person name="Neulinger S.C."/>
        </authorList>
    </citation>
    <scope>NUCLEOTIDE SEQUENCE</scope>
    <source>
        <strain evidence="3">DSM 9154</strain>
    </source>
</reference>
<dbReference type="Gene3D" id="2.60.120.10">
    <property type="entry name" value="Jelly Rolls"/>
    <property type="match status" value="1"/>
</dbReference>
<protein>
    <recommendedName>
        <fullName evidence="2">HTH cro/C1-type domain-containing protein</fullName>
    </recommendedName>
</protein>
<dbReference type="PROSITE" id="PS50943">
    <property type="entry name" value="HTH_CROC1"/>
    <property type="match status" value="1"/>
</dbReference>
<feature type="domain" description="HTH cro/C1-type" evidence="2">
    <location>
        <begin position="14"/>
        <end position="68"/>
    </location>
</feature>
<dbReference type="InterPro" id="IPR013096">
    <property type="entry name" value="Cupin_2"/>
</dbReference>
<comment type="caution">
    <text evidence="3">The sequence shown here is derived from an EMBL/GenBank/DDBJ whole genome shotgun (WGS) entry which is preliminary data.</text>
</comment>
<dbReference type="InterPro" id="IPR014710">
    <property type="entry name" value="RmlC-like_jellyroll"/>
</dbReference>
<evidence type="ECO:0000259" key="2">
    <source>
        <dbReference type="PROSITE" id="PS50943"/>
    </source>
</evidence>
<proteinExistence type="predicted"/>
<evidence type="ECO:0000256" key="1">
    <source>
        <dbReference type="ARBA" id="ARBA00023125"/>
    </source>
</evidence>
<keyword evidence="1" id="KW-0238">DNA-binding</keyword>
<dbReference type="CDD" id="cd00093">
    <property type="entry name" value="HTH_XRE"/>
    <property type="match status" value="1"/>
</dbReference>
<evidence type="ECO:0000313" key="3">
    <source>
        <dbReference type="EMBL" id="MBK1698224.1"/>
    </source>
</evidence>
<gene>
    <name evidence="3" type="ORF">CKO21_13330</name>
</gene>
<dbReference type="InterPro" id="IPR010982">
    <property type="entry name" value="Lambda_DNA-bd_dom_sf"/>
</dbReference>
<dbReference type="InterPro" id="IPR001387">
    <property type="entry name" value="Cro/C1-type_HTH"/>
</dbReference>
<dbReference type="PANTHER" id="PTHR46797:SF2">
    <property type="entry name" value="TRANSCRIPTIONAL REGULATOR"/>
    <property type="match status" value="1"/>
</dbReference>
<organism evidence="3 4">
    <name type="scientific">Rhodovibrio salinarum</name>
    <dbReference type="NCBI Taxonomy" id="1087"/>
    <lineage>
        <taxon>Bacteria</taxon>
        <taxon>Pseudomonadati</taxon>
        <taxon>Pseudomonadota</taxon>
        <taxon>Alphaproteobacteria</taxon>
        <taxon>Rhodospirillales</taxon>
        <taxon>Rhodovibrionaceae</taxon>
        <taxon>Rhodovibrio</taxon>
    </lineage>
</organism>
<dbReference type="CDD" id="cd02209">
    <property type="entry name" value="cupin_XRE_C"/>
    <property type="match status" value="1"/>
</dbReference>
<keyword evidence="4" id="KW-1185">Reference proteome</keyword>
<name>A0A934QJS9_9PROT</name>
<dbReference type="Pfam" id="PF07883">
    <property type="entry name" value="Cupin_2"/>
    <property type="match status" value="1"/>
</dbReference>
<reference evidence="3" key="1">
    <citation type="submission" date="2017-08" db="EMBL/GenBank/DDBJ databases">
        <authorList>
            <person name="Imhoff J.F."/>
            <person name="Rahn T."/>
            <person name="Kuenzel S."/>
            <person name="Neulinger S.C."/>
        </authorList>
    </citation>
    <scope>NUCLEOTIDE SEQUENCE</scope>
    <source>
        <strain evidence="3">DSM 9154</strain>
    </source>
</reference>
<dbReference type="SUPFAM" id="SSF51182">
    <property type="entry name" value="RmlC-like cupins"/>
    <property type="match status" value="1"/>
</dbReference>
<dbReference type="AlphaFoldDB" id="A0A934QJS9"/>
<dbReference type="EMBL" id="NRRE01000026">
    <property type="protein sequence ID" value="MBK1698224.1"/>
    <property type="molecule type" value="Genomic_DNA"/>
</dbReference>
<dbReference type="Gene3D" id="1.10.260.40">
    <property type="entry name" value="lambda repressor-like DNA-binding domains"/>
    <property type="match status" value="1"/>
</dbReference>
<evidence type="ECO:0000313" key="4">
    <source>
        <dbReference type="Proteomes" id="UP000778970"/>
    </source>
</evidence>
<dbReference type="SMART" id="SM00530">
    <property type="entry name" value="HTH_XRE"/>
    <property type="match status" value="1"/>
</dbReference>
<sequence>MKQNTKDERIGGRLRHLRQLRGLGLRALAAQAGCSPSFLSRVENGAVNPSLTMLHNLVQALDTNISSLFADEPKANDKTNEYIAHGGTRPVLSFDPLRHGPGIELERLIPQAASYLLQANIHIVAPGGTSDGAIQHVGEELGYVLQGQLKLEIDGESYRIGEGDSFFFNSERPHGYRNPGPGTTRILWVNTPPTF</sequence>
<dbReference type="RefSeq" id="WP_081728652.1">
    <property type="nucleotide sequence ID" value="NZ_NRRE01000026.1"/>
</dbReference>
<accession>A0A934QJS9</accession>
<dbReference type="SUPFAM" id="SSF47413">
    <property type="entry name" value="lambda repressor-like DNA-binding domains"/>
    <property type="match status" value="1"/>
</dbReference>
<dbReference type="InterPro" id="IPR050807">
    <property type="entry name" value="TransReg_Diox_bact_type"/>
</dbReference>